<feature type="domain" description="Proline dehydrogenase" evidence="6">
    <location>
        <begin position="282"/>
        <end position="529"/>
    </location>
</feature>
<comment type="similarity">
    <text evidence="1 5">Belongs to the proline oxidase family.</text>
</comment>
<keyword evidence="8" id="KW-1185">Reference proteome</keyword>
<dbReference type="Pfam" id="PF01619">
    <property type="entry name" value="Pro_dh"/>
    <property type="match status" value="1"/>
</dbReference>
<protein>
    <recommendedName>
        <fullName evidence="2 5">Proline dehydrogenase</fullName>
        <ecNumber evidence="2 5">1.5.5.2</ecNumber>
    </recommendedName>
</protein>
<dbReference type="InterPro" id="IPR029041">
    <property type="entry name" value="FAD-linked_oxidoreductase-like"/>
</dbReference>
<dbReference type="EMBL" id="SMMG02000010">
    <property type="protein sequence ID" value="KAA3459118.1"/>
    <property type="molecule type" value="Genomic_DNA"/>
</dbReference>
<dbReference type="Gene3D" id="3.20.20.220">
    <property type="match status" value="1"/>
</dbReference>
<accession>A0A5B6UPE8</accession>
<comment type="catalytic activity">
    <reaction evidence="5">
        <text>L-proline + a quinone = (S)-1-pyrroline-5-carboxylate + a quinol + H(+)</text>
        <dbReference type="Rhea" id="RHEA:23784"/>
        <dbReference type="ChEBI" id="CHEBI:15378"/>
        <dbReference type="ChEBI" id="CHEBI:17388"/>
        <dbReference type="ChEBI" id="CHEBI:24646"/>
        <dbReference type="ChEBI" id="CHEBI:60039"/>
        <dbReference type="ChEBI" id="CHEBI:132124"/>
        <dbReference type="EC" id="1.5.5.2"/>
    </reaction>
</comment>
<evidence type="ECO:0000259" key="6">
    <source>
        <dbReference type="Pfam" id="PF01619"/>
    </source>
</evidence>
<comment type="function">
    <text evidence="5">Converts proline to delta-1-pyrroline-5-carboxylate.</text>
</comment>
<keyword evidence="4 5" id="KW-0642">Proline metabolism</keyword>
<keyword evidence="5" id="KW-0274">FAD</keyword>
<keyword evidence="5" id="KW-0285">Flavoprotein</keyword>
<proteinExistence type="inferred from homology"/>
<keyword evidence="3 5" id="KW-0560">Oxidoreductase</keyword>
<organism evidence="7 8">
    <name type="scientific">Gossypium australe</name>
    <dbReference type="NCBI Taxonomy" id="47621"/>
    <lineage>
        <taxon>Eukaryota</taxon>
        <taxon>Viridiplantae</taxon>
        <taxon>Streptophyta</taxon>
        <taxon>Embryophyta</taxon>
        <taxon>Tracheophyta</taxon>
        <taxon>Spermatophyta</taxon>
        <taxon>Magnoliopsida</taxon>
        <taxon>eudicotyledons</taxon>
        <taxon>Gunneridae</taxon>
        <taxon>Pentapetalae</taxon>
        <taxon>rosids</taxon>
        <taxon>malvids</taxon>
        <taxon>Malvales</taxon>
        <taxon>Malvaceae</taxon>
        <taxon>Malvoideae</taxon>
        <taxon>Gossypium</taxon>
    </lineage>
</organism>
<dbReference type="InterPro" id="IPR002872">
    <property type="entry name" value="Proline_DH_dom"/>
</dbReference>
<evidence type="ECO:0000313" key="7">
    <source>
        <dbReference type="EMBL" id="KAA3459118.1"/>
    </source>
</evidence>
<dbReference type="AlphaFoldDB" id="A0A5B6UPE8"/>
<dbReference type="EC" id="1.5.5.2" evidence="2 5"/>
<evidence type="ECO:0000256" key="1">
    <source>
        <dbReference type="ARBA" id="ARBA00005869"/>
    </source>
</evidence>
<evidence type="ECO:0000313" key="8">
    <source>
        <dbReference type="Proteomes" id="UP000325315"/>
    </source>
</evidence>
<evidence type="ECO:0000256" key="2">
    <source>
        <dbReference type="ARBA" id="ARBA00012695"/>
    </source>
</evidence>
<name>A0A5B6UPE8_9ROSI</name>
<gene>
    <name evidence="7" type="ORF">EPI10_013638</name>
</gene>
<dbReference type="GO" id="GO:0071949">
    <property type="term" value="F:FAD binding"/>
    <property type="evidence" value="ECO:0007669"/>
    <property type="project" value="TreeGrafter"/>
</dbReference>
<dbReference type="SUPFAM" id="SSF51730">
    <property type="entry name" value="FAD-linked oxidoreductase"/>
    <property type="match status" value="1"/>
</dbReference>
<dbReference type="Proteomes" id="UP000325315">
    <property type="component" value="Unassembled WGS sequence"/>
</dbReference>
<dbReference type="GO" id="GO:0005739">
    <property type="term" value="C:mitochondrion"/>
    <property type="evidence" value="ECO:0007669"/>
    <property type="project" value="TreeGrafter"/>
</dbReference>
<dbReference type="OrthoDB" id="5464at2759"/>
<dbReference type="InterPro" id="IPR015659">
    <property type="entry name" value="Proline_oxidase"/>
</dbReference>
<reference evidence="8" key="1">
    <citation type="journal article" date="2019" name="Plant Biotechnol. J.">
        <title>Genome sequencing of the Australian wild diploid species Gossypium australe highlights disease resistance and delayed gland morphogenesis.</title>
        <authorList>
            <person name="Cai Y."/>
            <person name="Cai X."/>
            <person name="Wang Q."/>
            <person name="Wang P."/>
            <person name="Zhang Y."/>
            <person name="Cai C."/>
            <person name="Xu Y."/>
            <person name="Wang K."/>
            <person name="Zhou Z."/>
            <person name="Wang C."/>
            <person name="Geng S."/>
            <person name="Li B."/>
            <person name="Dong Q."/>
            <person name="Hou Y."/>
            <person name="Wang H."/>
            <person name="Ai P."/>
            <person name="Liu Z."/>
            <person name="Yi F."/>
            <person name="Sun M."/>
            <person name="An G."/>
            <person name="Cheng J."/>
            <person name="Zhang Y."/>
            <person name="Shi Q."/>
            <person name="Xie Y."/>
            <person name="Shi X."/>
            <person name="Chang Y."/>
            <person name="Huang F."/>
            <person name="Chen Y."/>
            <person name="Hong S."/>
            <person name="Mi L."/>
            <person name="Sun Q."/>
            <person name="Zhang L."/>
            <person name="Zhou B."/>
            <person name="Peng R."/>
            <person name="Zhang X."/>
            <person name="Liu F."/>
        </authorList>
    </citation>
    <scope>NUCLEOTIDE SEQUENCE [LARGE SCALE GENOMIC DNA]</scope>
    <source>
        <strain evidence="8">cv. PA1801</strain>
    </source>
</reference>
<evidence type="ECO:0000256" key="5">
    <source>
        <dbReference type="RuleBase" id="RU364054"/>
    </source>
</evidence>
<evidence type="ECO:0000256" key="4">
    <source>
        <dbReference type="ARBA" id="ARBA00023062"/>
    </source>
</evidence>
<dbReference type="GO" id="GO:0010133">
    <property type="term" value="P:L-proline catabolic process to L-glutamate"/>
    <property type="evidence" value="ECO:0007669"/>
    <property type="project" value="TreeGrafter"/>
</dbReference>
<dbReference type="GO" id="GO:0004657">
    <property type="term" value="F:proline dehydrogenase activity"/>
    <property type="evidence" value="ECO:0007669"/>
    <property type="project" value="UniProtKB-EC"/>
</dbReference>
<evidence type="ECO:0000256" key="3">
    <source>
        <dbReference type="ARBA" id="ARBA00023002"/>
    </source>
</evidence>
<comment type="caution">
    <text evidence="7">The sequence shown here is derived from an EMBL/GenBank/DDBJ whole genome shotgun (WGS) entry which is preliminary data.</text>
</comment>
<dbReference type="PANTHER" id="PTHR13914:SF0">
    <property type="entry name" value="PROLINE DEHYDROGENASE 1, MITOCHONDRIAL"/>
    <property type="match status" value="1"/>
</dbReference>
<sequence length="568" mass="63135">MATKFLSPKLLNTFPSFTRFLNSASTASLAAVAPLNFDEKPEAAAVEKQPTSLKQESITNATLDLDDHQRLFGSIPTLNLLRSSANLGLAANERFVDFGMWIMNSRLMETSLVRDAILKTVKHTFFQHFCAGETMEEAGDCVRRIHDKGFRGMLVYAVEHTSDNAGCERNLEGFLGSVELAKSLPASSEGIQNLGFEHSVECLCHNQLSSYTPAWKCRVEKTVDRSQQPPYPLILLLCPLNLQVGFVIAKITAICPIGLLKRVSDLLRWQYKDPSFYLPWKLNTLPIFSDSSALYHTLEKPAPLSPKEESDLQLAHQRLLKLCQKCVQDNVALTIDAEDTSIQPAIDYFTYSSAIMYNQDDNPIVFGTIQAYLKDAKERLFMTTKTAQSLGIPMGFKLVRGAYMSSESKLASLLGYDSPIHNSIRETHACYNDCASFMLERIADGYGAVVLATHNVESGQLAASKACDLGIQKGNQKLEFAQLYGMSEALSFGLRNAGFQVSKYLPYGPVDMVMPYLLRRAEENRGLLSTSSLDRVLMGKELKRRLKLQFAKSEIASPSSMKIEIGTH</sequence>
<comment type="cofactor">
    <cofactor evidence="5">
        <name>FAD</name>
        <dbReference type="ChEBI" id="CHEBI:57692"/>
    </cofactor>
</comment>
<dbReference type="PANTHER" id="PTHR13914">
    <property type="entry name" value="PROLINE OXIDASE"/>
    <property type="match status" value="1"/>
</dbReference>